<name>A0ABP8JK27_9MICO</name>
<dbReference type="RefSeq" id="WP_345031763.1">
    <property type="nucleotide sequence ID" value="NZ_BAABGL010000015.1"/>
</dbReference>
<comment type="caution">
    <text evidence="2">The sequence shown here is derived from an EMBL/GenBank/DDBJ whole genome shotgun (WGS) entry which is preliminary data.</text>
</comment>
<protein>
    <submittedName>
        <fullName evidence="2">Transcriptional regulator</fullName>
    </submittedName>
</protein>
<dbReference type="EMBL" id="BAABGL010000015">
    <property type="protein sequence ID" value="GAA4391946.1"/>
    <property type="molecule type" value="Genomic_DNA"/>
</dbReference>
<evidence type="ECO:0000313" key="3">
    <source>
        <dbReference type="Proteomes" id="UP001500642"/>
    </source>
</evidence>
<accession>A0ABP8JK27</accession>
<dbReference type="InterPro" id="IPR011256">
    <property type="entry name" value="Reg_factor_effector_dom_sf"/>
</dbReference>
<dbReference type="Gene3D" id="3.20.80.10">
    <property type="entry name" value="Regulatory factor, effector binding domain"/>
    <property type="match status" value="1"/>
</dbReference>
<evidence type="ECO:0000313" key="2">
    <source>
        <dbReference type="EMBL" id="GAA4391946.1"/>
    </source>
</evidence>
<sequence>MNGDPAGGPRTELEFVDTAEVTTAVVKAAGYPMAELRTLFDTAFSGLFPVLGQRGVHPAGPAFALYHRAPDDTVDIEVGVPIEADLGEPAELDGDFVVEQSRIPAGRVAAISHLGGYEGLGQAWDDFMAAVGSSGATPQLPFWEVYVTEPSPEADPATMRTDLFTFVE</sequence>
<dbReference type="SUPFAM" id="SSF55136">
    <property type="entry name" value="Probable bacterial effector-binding domain"/>
    <property type="match status" value="1"/>
</dbReference>
<dbReference type="SMART" id="SM00871">
    <property type="entry name" value="AraC_E_bind"/>
    <property type="match status" value="1"/>
</dbReference>
<dbReference type="Pfam" id="PF06445">
    <property type="entry name" value="GyrI-like"/>
    <property type="match status" value="1"/>
</dbReference>
<organism evidence="2 3">
    <name type="scientific">Brevibacterium pityocampae</name>
    <dbReference type="NCBI Taxonomy" id="506594"/>
    <lineage>
        <taxon>Bacteria</taxon>
        <taxon>Bacillati</taxon>
        <taxon>Actinomycetota</taxon>
        <taxon>Actinomycetes</taxon>
        <taxon>Micrococcales</taxon>
        <taxon>Brevibacteriaceae</taxon>
        <taxon>Brevibacterium</taxon>
    </lineage>
</organism>
<evidence type="ECO:0000259" key="1">
    <source>
        <dbReference type="SMART" id="SM00871"/>
    </source>
</evidence>
<gene>
    <name evidence="2" type="ORF">GCM10023167_19670</name>
</gene>
<dbReference type="Proteomes" id="UP001500642">
    <property type="component" value="Unassembled WGS sequence"/>
</dbReference>
<feature type="domain" description="AraC effector-binding" evidence="1">
    <location>
        <begin position="11"/>
        <end position="168"/>
    </location>
</feature>
<dbReference type="InterPro" id="IPR010499">
    <property type="entry name" value="AraC_E-bd"/>
</dbReference>
<dbReference type="InterPro" id="IPR029442">
    <property type="entry name" value="GyrI-like"/>
</dbReference>
<reference evidence="3" key="1">
    <citation type="journal article" date="2019" name="Int. J. Syst. Evol. Microbiol.">
        <title>The Global Catalogue of Microorganisms (GCM) 10K type strain sequencing project: providing services to taxonomists for standard genome sequencing and annotation.</title>
        <authorList>
            <consortium name="The Broad Institute Genomics Platform"/>
            <consortium name="The Broad Institute Genome Sequencing Center for Infectious Disease"/>
            <person name="Wu L."/>
            <person name="Ma J."/>
        </authorList>
    </citation>
    <scope>NUCLEOTIDE SEQUENCE [LARGE SCALE GENOMIC DNA]</scope>
    <source>
        <strain evidence="3">JCM 17808</strain>
    </source>
</reference>
<proteinExistence type="predicted"/>
<keyword evidence="3" id="KW-1185">Reference proteome</keyword>